<dbReference type="OrthoDB" id="9791723at2"/>
<dbReference type="InterPro" id="IPR053714">
    <property type="entry name" value="Iso_Racemase_Enz_sf"/>
</dbReference>
<keyword evidence="3" id="KW-1185">Reference proteome</keyword>
<evidence type="ECO:0000313" key="3">
    <source>
        <dbReference type="Proteomes" id="UP000315252"/>
    </source>
</evidence>
<evidence type="ECO:0000313" key="2">
    <source>
        <dbReference type="EMBL" id="TQV81813.1"/>
    </source>
</evidence>
<proteinExistence type="inferred from homology"/>
<sequence>MSNGTSGQTLYVINPNSSTKVTEGIDAAMAPLRQNTSLPIVCRTLAEGPPGIESQRDADGVIAPLLAHCLALENSAAGFVVACFGDPGLHALRDATRKPVLGIAESAVLTAMSLGQRFGVISILSPSVPRHMRYFGAMGVMNRLAGDLPLGLGVAELSDETRTLTRMVEVGHTLRYGHGADVLIMGCAGMARYRDTLEKETGLPVVEPSQAAAAMALGQIALGWAHRSGQDEEAR</sequence>
<gene>
    <name evidence="2" type="ORF">FKG95_06115</name>
</gene>
<dbReference type="RefSeq" id="WP_142895444.1">
    <property type="nucleotide sequence ID" value="NZ_ML660053.1"/>
</dbReference>
<reference evidence="2 3" key="1">
    <citation type="submission" date="2019-06" db="EMBL/GenBank/DDBJ databases">
        <title>Whole genome sequence for Rhodospirillaceae sp. R148.</title>
        <authorList>
            <person name="Wang G."/>
        </authorList>
    </citation>
    <scope>NUCLEOTIDE SEQUENCE [LARGE SCALE GENOMIC DNA]</scope>
    <source>
        <strain evidence="2 3">R148</strain>
    </source>
</reference>
<dbReference type="Proteomes" id="UP000315252">
    <property type="component" value="Unassembled WGS sequence"/>
</dbReference>
<comment type="caution">
    <text evidence="2">The sequence shown here is derived from an EMBL/GenBank/DDBJ whole genome shotgun (WGS) entry which is preliminary data.</text>
</comment>
<organism evidence="2 3">
    <name type="scientific">Denitrobaculum tricleocarpae</name>
    <dbReference type="NCBI Taxonomy" id="2591009"/>
    <lineage>
        <taxon>Bacteria</taxon>
        <taxon>Pseudomonadati</taxon>
        <taxon>Pseudomonadota</taxon>
        <taxon>Alphaproteobacteria</taxon>
        <taxon>Rhodospirillales</taxon>
        <taxon>Rhodospirillaceae</taxon>
        <taxon>Denitrobaculum</taxon>
    </lineage>
</organism>
<comment type="similarity">
    <text evidence="1">Belongs to the HyuE racemase family.</text>
</comment>
<dbReference type="Pfam" id="PF01177">
    <property type="entry name" value="Asp_Glu_race"/>
    <property type="match status" value="1"/>
</dbReference>
<dbReference type="InterPro" id="IPR052186">
    <property type="entry name" value="Hydantoin_racemase-like"/>
</dbReference>
<dbReference type="Gene3D" id="3.40.50.12500">
    <property type="match status" value="1"/>
</dbReference>
<dbReference type="EMBL" id="VHSH01000002">
    <property type="protein sequence ID" value="TQV81813.1"/>
    <property type="molecule type" value="Genomic_DNA"/>
</dbReference>
<name>A0A545TX64_9PROT</name>
<dbReference type="AlphaFoldDB" id="A0A545TX64"/>
<dbReference type="GO" id="GO:0047661">
    <property type="term" value="F:amino-acid racemase activity"/>
    <property type="evidence" value="ECO:0007669"/>
    <property type="project" value="InterPro"/>
</dbReference>
<dbReference type="PANTHER" id="PTHR28047">
    <property type="entry name" value="PROTEIN DCG1"/>
    <property type="match status" value="1"/>
</dbReference>
<accession>A0A545TX64</accession>
<protein>
    <submittedName>
        <fullName evidence="2">Asp/Glu racemase</fullName>
    </submittedName>
</protein>
<dbReference type="InterPro" id="IPR015942">
    <property type="entry name" value="Asp/Glu/hydantoin_racemase"/>
</dbReference>
<dbReference type="PANTHER" id="PTHR28047:SF5">
    <property type="entry name" value="PROTEIN DCG1"/>
    <property type="match status" value="1"/>
</dbReference>
<evidence type="ECO:0000256" key="1">
    <source>
        <dbReference type="ARBA" id="ARBA00038414"/>
    </source>
</evidence>